<accession>A0ABQ6JLA0</accession>
<keyword evidence="2" id="KW-1185">Reference proteome</keyword>
<proteinExistence type="predicted"/>
<dbReference type="EMBL" id="BSUZ01000001">
    <property type="protein sequence ID" value="GMA88173.1"/>
    <property type="molecule type" value="Genomic_DNA"/>
</dbReference>
<comment type="caution">
    <text evidence="1">The sequence shown here is derived from an EMBL/GenBank/DDBJ whole genome shotgun (WGS) entry which is preliminary data.</text>
</comment>
<name>A0ABQ6JLA0_9ACTN</name>
<reference evidence="2" key="1">
    <citation type="journal article" date="2019" name="Int. J. Syst. Evol. Microbiol.">
        <title>The Global Catalogue of Microorganisms (GCM) 10K type strain sequencing project: providing services to taxonomists for standard genome sequencing and annotation.</title>
        <authorList>
            <consortium name="The Broad Institute Genomics Platform"/>
            <consortium name="The Broad Institute Genome Sequencing Center for Infectious Disease"/>
            <person name="Wu L."/>
            <person name="Ma J."/>
        </authorList>
    </citation>
    <scope>NUCLEOTIDE SEQUENCE [LARGE SCALE GENOMIC DNA]</scope>
    <source>
        <strain evidence="2">NBRC 108730</strain>
    </source>
</reference>
<evidence type="ECO:0000313" key="1">
    <source>
        <dbReference type="EMBL" id="GMA88173.1"/>
    </source>
</evidence>
<protein>
    <recommendedName>
        <fullName evidence="3">NUDIX hydrolase</fullName>
    </recommendedName>
</protein>
<gene>
    <name evidence="1" type="ORF">GCM10025868_34230</name>
</gene>
<evidence type="ECO:0008006" key="3">
    <source>
        <dbReference type="Google" id="ProtNLM"/>
    </source>
</evidence>
<dbReference type="Proteomes" id="UP001157017">
    <property type="component" value="Unassembled WGS sequence"/>
</dbReference>
<evidence type="ECO:0000313" key="2">
    <source>
        <dbReference type="Proteomes" id="UP001157017"/>
    </source>
</evidence>
<organism evidence="1 2">
    <name type="scientific">Angustibacter aerolatus</name>
    <dbReference type="NCBI Taxonomy" id="1162965"/>
    <lineage>
        <taxon>Bacteria</taxon>
        <taxon>Bacillati</taxon>
        <taxon>Actinomycetota</taxon>
        <taxon>Actinomycetes</taxon>
        <taxon>Kineosporiales</taxon>
        <taxon>Kineosporiaceae</taxon>
    </lineage>
</organism>
<sequence>MQIVVGRPITVVVDAPLRRVDVVYRVRVQGDVGEQPGGEAVQARWLLPSEIDEMDGPTQQILAAAEAVRDPAGYDGHVL</sequence>